<evidence type="ECO:0000313" key="2">
    <source>
        <dbReference type="EMBL" id="MBB3210753.1"/>
    </source>
</evidence>
<evidence type="ECO:0000313" key="3">
    <source>
        <dbReference type="Proteomes" id="UP000536179"/>
    </source>
</evidence>
<protein>
    <submittedName>
        <fullName evidence="2">Uncharacterized protein</fullName>
    </submittedName>
</protein>
<organism evidence="2 3">
    <name type="scientific">Aporhodopirellula rubra</name>
    <dbReference type="NCBI Taxonomy" id="980271"/>
    <lineage>
        <taxon>Bacteria</taxon>
        <taxon>Pseudomonadati</taxon>
        <taxon>Planctomycetota</taxon>
        <taxon>Planctomycetia</taxon>
        <taxon>Pirellulales</taxon>
        <taxon>Pirellulaceae</taxon>
        <taxon>Aporhodopirellula</taxon>
    </lineage>
</organism>
<dbReference type="Proteomes" id="UP000536179">
    <property type="component" value="Unassembled WGS sequence"/>
</dbReference>
<sequence>MKKTWFQVSIKGILVVALVIAAYLAGRMPWERAAKSSNAKALVLDRENGQVSLYAAVWREIALEYRDDLRESGLEWDKQSAKRFGGGGSYVGSRNSEEIRPRAKRWKFALSSEPGITTKQLESLKSHVVCVWDDPARIERWGIQSAQFCEINENERLERRLIMAGGEELFAFLPDSVFNDEPRFVLLAIPNEVENLLAMLEHQQFKKGNVTVQEVAATTFGFVASGESLEPNVESQSLKSVR</sequence>
<name>A0A7W5E601_9BACT</name>
<accession>A0A7W5E601</accession>
<gene>
    <name evidence="2" type="ORF">FHS27_006601</name>
</gene>
<feature type="transmembrane region" description="Helical" evidence="1">
    <location>
        <begin position="6"/>
        <end position="26"/>
    </location>
</feature>
<reference evidence="2 3" key="1">
    <citation type="submission" date="2020-08" db="EMBL/GenBank/DDBJ databases">
        <title>Genomic Encyclopedia of Type Strains, Phase III (KMG-III): the genomes of soil and plant-associated and newly described type strains.</title>
        <authorList>
            <person name="Whitman W."/>
        </authorList>
    </citation>
    <scope>NUCLEOTIDE SEQUENCE [LARGE SCALE GENOMIC DNA]</scope>
    <source>
        <strain evidence="2 3">CECT 8075</strain>
    </source>
</reference>
<keyword evidence="3" id="KW-1185">Reference proteome</keyword>
<comment type="caution">
    <text evidence="2">The sequence shown here is derived from an EMBL/GenBank/DDBJ whole genome shotgun (WGS) entry which is preliminary data.</text>
</comment>
<evidence type="ECO:0000256" key="1">
    <source>
        <dbReference type="SAM" id="Phobius"/>
    </source>
</evidence>
<keyword evidence="1" id="KW-0472">Membrane</keyword>
<keyword evidence="1" id="KW-1133">Transmembrane helix</keyword>
<dbReference type="EMBL" id="JACHXU010000068">
    <property type="protein sequence ID" value="MBB3210753.1"/>
    <property type="molecule type" value="Genomic_DNA"/>
</dbReference>
<dbReference type="AlphaFoldDB" id="A0A7W5E601"/>
<proteinExistence type="predicted"/>
<keyword evidence="1" id="KW-0812">Transmembrane</keyword>